<organism evidence="1 2">
    <name type="scientific">Septoria linicola</name>
    <dbReference type="NCBI Taxonomy" id="215465"/>
    <lineage>
        <taxon>Eukaryota</taxon>
        <taxon>Fungi</taxon>
        <taxon>Dikarya</taxon>
        <taxon>Ascomycota</taxon>
        <taxon>Pezizomycotina</taxon>
        <taxon>Dothideomycetes</taxon>
        <taxon>Dothideomycetidae</taxon>
        <taxon>Mycosphaerellales</taxon>
        <taxon>Mycosphaerellaceae</taxon>
        <taxon>Septoria</taxon>
    </lineage>
</organism>
<evidence type="ECO:0008006" key="3">
    <source>
        <dbReference type="Google" id="ProtNLM"/>
    </source>
</evidence>
<protein>
    <recommendedName>
        <fullName evidence="3">F-box domain-containing protein</fullName>
    </recommendedName>
</protein>
<evidence type="ECO:0000313" key="2">
    <source>
        <dbReference type="Proteomes" id="UP001056384"/>
    </source>
</evidence>
<evidence type="ECO:0000313" key="1">
    <source>
        <dbReference type="EMBL" id="USW58015.1"/>
    </source>
</evidence>
<dbReference type="EMBL" id="CP099427">
    <property type="protein sequence ID" value="USW58015.1"/>
    <property type="molecule type" value="Genomic_DNA"/>
</dbReference>
<dbReference type="Proteomes" id="UP001056384">
    <property type="component" value="Chromosome 10"/>
</dbReference>
<gene>
    <name evidence="1" type="ORF">Slin15195_G113340</name>
</gene>
<reference evidence="1" key="1">
    <citation type="submission" date="2022-06" db="EMBL/GenBank/DDBJ databases">
        <title>Complete genome sequences of two strains of the flax pathogen Septoria linicola.</title>
        <authorList>
            <person name="Lapalu N."/>
            <person name="Simon A."/>
            <person name="Demenou B."/>
            <person name="Paumier D."/>
            <person name="Guillot M.-P."/>
            <person name="Gout L."/>
            <person name="Valade R."/>
        </authorList>
    </citation>
    <scope>NUCLEOTIDE SEQUENCE</scope>
    <source>
        <strain evidence="1">SE15195</strain>
    </source>
</reference>
<name>A0A9Q9B4D3_9PEZI</name>
<sequence>MNAIEVTATESKRCACERLFDVFELAEAVFLELPPQQVLINVQRVNRAWQEVVNNSMPLQQALFFRPITSEPLQFVQSFRENRGGSWRFRCEGDQAATVYEHPLLGQLVMDQLQPSSAVVRPEASWRKQLLTQPPVSFVTLITGDVRAAVKAKEVGVTMGSVHALVELSPTSSTAISDWSMWQSYLHQWRQYPAARALEMLKTN</sequence>
<keyword evidence="2" id="KW-1185">Reference proteome</keyword>
<dbReference type="AlphaFoldDB" id="A0A9Q9B4D3"/>
<proteinExistence type="predicted"/>
<accession>A0A9Q9B4D3</accession>